<dbReference type="Proteomes" id="UP000005307">
    <property type="component" value="Chromosome"/>
</dbReference>
<dbReference type="KEGG" id="oat:OAN307_c06680"/>
<evidence type="ECO:0000313" key="5">
    <source>
        <dbReference type="Proteomes" id="UP000005307"/>
    </source>
</evidence>
<dbReference type="PROSITE" id="PS51387">
    <property type="entry name" value="FAD_PCMH"/>
    <property type="match status" value="1"/>
</dbReference>
<dbReference type="eggNOG" id="COG0277">
    <property type="taxonomic scope" value="Bacteria"/>
</dbReference>
<dbReference type="InterPro" id="IPR036318">
    <property type="entry name" value="FAD-bd_PCMH-like_sf"/>
</dbReference>
<proteinExistence type="predicted"/>
<keyword evidence="2" id="KW-0274">FAD</keyword>
<evidence type="ECO:0000256" key="1">
    <source>
        <dbReference type="ARBA" id="ARBA00022630"/>
    </source>
</evidence>
<dbReference type="InterPro" id="IPR016164">
    <property type="entry name" value="FAD-linked_Oxase-like_C"/>
</dbReference>
<evidence type="ECO:0000256" key="2">
    <source>
        <dbReference type="ARBA" id="ARBA00022827"/>
    </source>
</evidence>
<dbReference type="PANTHER" id="PTHR11748:SF103">
    <property type="entry name" value="GLYCOLATE OXIDASE SUBUNIT GLCE"/>
    <property type="match status" value="1"/>
</dbReference>
<keyword evidence="1" id="KW-0285">Flavoprotein</keyword>
<dbReference type="Gene3D" id="3.30.465.10">
    <property type="match status" value="1"/>
</dbReference>
<dbReference type="AlphaFoldDB" id="M9R9H2"/>
<dbReference type="STRING" id="391626.OAN307_c06680"/>
<dbReference type="InterPro" id="IPR006094">
    <property type="entry name" value="Oxid_FAD_bind_N"/>
</dbReference>
<accession>M9R9H2</accession>
<dbReference type="GO" id="GO:0003824">
    <property type="term" value="F:catalytic activity"/>
    <property type="evidence" value="ECO:0007669"/>
    <property type="project" value="InterPro"/>
</dbReference>
<evidence type="ECO:0000259" key="3">
    <source>
        <dbReference type="PROSITE" id="PS51387"/>
    </source>
</evidence>
<dbReference type="SUPFAM" id="SSF56176">
    <property type="entry name" value="FAD-binding/transporter-associated domain-like"/>
    <property type="match status" value="1"/>
</dbReference>
<sequence length="370" mass="38246">MTMTPQTEQDLAEAIASAKSPLRIIGGGTRDIGNPVVGEALSTSALTGITLYEPGALTIVAQAGTPVAEIEAALDTENQRLAFEPTDHRRLLGTSGTPTIGGVVATNASGSRRIAVGACRDHLLGVRFVDGVGTTLKNGGRVMKNVTGYDLVKLLAGSYGTLGVLSEVSLKVLPKPETSATLKLHGLTDTQAVDALSIALGSPFEVTGAARSDDTLIRIEGFAASVAYRLAQLQSLLGGFGDMTAVTDTQASQAIWTDITNVAAFAPTSGDIWRISTKPSDAPATIAALPAGTETMMDWGGGLIWAQTPAGTDLRATLSATGHATLILADPKTRANLCAFQPENPTIKTLSQGIRTKFDPRGILNPGLMG</sequence>
<organism evidence="4 5">
    <name type="scientific">Octadecabacter antarcticus 307</name>
    <dbReference type="NCBI Taxonomy" id="391626"/>
    <lineage>
        <taxon>Bacteria</taxon>
        <taxon>Pseudomonadati</taxon>
        <taxon>Pseudomonadota</taxon>
        <taxon>Alphaproteobacteria</taxon>
        <taxon>Rhodobacterales</taxon>
        <taxon>Roseobacteraceae</taxon>
        <taxon>Octadecabacter</taxon>
    </lineage>
</organism>
<dbReference type="InterPro" id="IPR016166">
    <property type="entry name" value="FAD-bd_PCMH"/>
</dbReference>
<protein>
    <submittedName>
        <fullName evidence="4">Glycolate oxidase subunit glcE</fullName>
    </submittedName>
</protein>
<reference evidence="4 5" key="1">
    <citation type="journal article" date="2013" name="PLoS ONE">
        <title>Poles Apart: Arctic and Antarctic Octadecabacter strains Share High Genome Plasticity and a New Type of Xanthorhodopsin.</title>
        <authorList>
            <person name="Vollmers J."/>
            <person name="Voget S."/>
            <person name="Dietrich S."/>
            <person name="Gollnow K."/>
            <person name="Smits M."/>
            <person name="Meyer K."/>
            <person name="Brinkhoff T."/>
            <person name="Simon M."/>
            <person name="Daniel R."/>
        </authorList>
    </citation>
    <scope>NUCLEOTIDE SEQUENCE [LARGE SCALE GENOMIC DNA]</scope>
    <source>
        <strain evidence="4 5">307</strain>
    </source>
</reference>
<dbReference type="PANTHER" id="PTHR11748">
    <property type="entry name" value="D-LACTATE DEHYDROGENASE"/>
    <property type="match status" value="1"/>
</dbReference>
<keyword evidence="5" id="KW-1185">Reference proteome</keyword>
<dbReference type="Pfam" id="PF01565">
    <property type="entry name" value="FAD_binding_4"/>
    <property type="match status" value="1"/>
</dbReference>
<dbReference type="GO" id="GO:0071949">
    <property type="term" value="F:FAD binding"/>
    <property type="evidence" value="ECO:0007669"/>
    <property type="project" value="InterPro"/>
</dbReference>
<dbReference type="SUPFAM" id="SSF55103">
    <property type="entry name" value="FAD-linked oxidases, C-terminal domain"/>
    <property type="match status" value="1"/>
</dbReference>
<dbReference type="InterPro" id="IPR016169">
    <property type="entry name" value="FAD-bd_PCMH_sub2"/>
</dbReference>
<evidence type="ECO:0000313" key="4">
    <source>
        <dbReference type="EMBL" id="AGI66395.1"/>
    </source>
</evidence>
<gene>
    <name evidence="4" type="primary">glcE</name>
    <name evidence="4" type="ORF">OAN307_c06680</name>
</gene>
<feature type="domain" description="FAD-binding PCMH-type" evidence="3">
    <location>
        <begin position="1"/>
        <end position="175"/>
    </location>
</feature>
<name>M9R9H2_9RHOB</name>
<dbReference type="EMBL" id="CP003740">
    <property type="protein sequence ID" value="AGI66395.1"/>
    <property type="molecule type" value="Genomic_DNA"/>
</dbReference>
<dbReference type="HOGENOM" id="CLU_017779_0_0_5"/>